<evidence type="ECO:0000313" key="3">
    <source>
        <dbReference type="Proteomes" id="UP000823886"/>
    </source>
</evidence>
<keyword evidence="1" id="KW-0472">Membrane</keyword>
<reference evidence="2" key="1">
    <citation type="journal article" date="2021" name="PeerJ">
        <title>Extensive microbial diversity within the chicken gut microbiome revealed by metagenomics and culture.</title>
        <authorList>
            <person name="Gilroy R."/>
            <person name="Ravi A."/>
            <person name="Getino M."/>
            <person name="Pursley I."/>
            <person name="Horton D.L."/>
            <person name="Alikhan N.F."/>
            <person name="Baker D."/>
            <person name="Gharbi K."/>
            <person name="Hall N."/>
            <person name="Watson M."/>
            <person name="Adriaenssens E.M."/>
            <person name="Foster-Nyarko E."/>
            <person name="Jarju S."/>
            <person name="Secka A."/>
            <person name="Antonio M."/>
            <person name="Oren A."/>
            <person name="Chaudhuri R.R."/>
            <person name="La Ragione R."/>
            <person name="Hildebrand F."/>
            <person name="Pallen M.J."/>
        </authorList>
    </citation>
    <scope>NUCLEOTIDE SEQUENCE</scope>
    <source>
        <strain evidence="2">ChiBcec2-3848</strain>
    </source>
</reference>
<protein>
    <submittedName>
        <fullName evidence="2">DUF2752 domain-containing protein</fullName>
    </submittedName>
</protein>
<organism evidence="2 3">
    <name type="scientific">Candidatus Blautia merdavium</name>
    <dbReference type="NCBI Taxonomy" id="2838494"/>
    <lineage>
        <taxon>Bacteria</taxon>
        <taxon>Bacillati</taxon>
        <taxon>Bacillota</taxon>
        <taxon>Clostridia</taxon>
        <taxon>Lachnospirales</taxon>
        <taxon>Lachnospiraceae</taxon>
        <taxon>Blautia</taxon>
    </lineage>
</organism>
<comment type="caution">
    <text evidence="2">The sequence shown here is derived from an EMBL/GenBank/DDBJ whole genome shotgun (WGS) entry which is preliminary data.</text>
</comment>
<proteinExistence type="predicted"/>
<dbReference type="Pfam" id="PF10825">
    <property type="entry name" value="DUF2752"/>
    <property type="match status" value="1"/>
</dbReference>
<feature type="transmembrane region" description="Helical" evidence="1">
    <location>
        <begin position="73"/>
        <end position="92"/>
    </location>
</feature>
<sequence>MKRKRDEILEKNLYEAGWILLAAVLLFRLAAEFFSVKLNLPPCVIHWFTGYYCPGCGGTRACMELLQGHVAKAFLAHPVVVYGAGVYLWFMISHTAEKLSGGKWRIGMKYTDGYLYAAAGIIAAQWILKNVVKAVWGIGLA</sequence>
<accession>A0A9D2TBT1</accession>
<dbReference type="Proteomes" id="UP000823886">
    <property type="component" value="Unassembled WGS sequence"/>
</dbReference>
<reference evidence="2" key="2">
    <citation type="submission" date="2021-04" db="EMBL/GenBank/DDBJ databases">
        <authorList>
            <person name="Gilroy R."/>
        </authorList>
    </citation>
    <scope>NUCLEOTIDE SEQUENCE</scope>
    <source>
        <strain evidence="2">ChiBcec2-3848</strain>
    </source>
</reference>
<keyword evidence="1" id="KW-0812">Transmembrane</keyword>
<gene>
    <name evidence="2" type="ORF">H9753_13935</name>
</gene>
<keyword evidence="1" id="KW-1133">Transmembrane helix</keyword>
<evidence type="ECO:0000313" key="2">
    <source>
        <dbReference type="EMBL" id="HJC64690.1"/>
    </source>
</evidence>
<feature type="transmembrane region" description="Helical" evidence="1">
    <location>
        <begin position="113"/>
        <end position="132"/>
    </location>
</feature>
<evidence type="ECO:0000256" key="1">
    <source>
        <dbReference type="SAM" id="Phobius"/>
    </source>
</evidence>
<dbReference type="InterPro" id="IPR021215">
    <property type="entry name" value="DUF2752"/>
</dbReference>
<dbReference type="AlphaFoldDB" id="A0A9D2TBT1"/>
<feature type="transmembrane region" description="Helical" evidence="1">
    <location>
        <begin position="12"/>
        <end position="31"/>
    </location>
</feature>
<dbReference type="EMBL" id="DWVZ01000194">
    <property type="protein sequence ID" value="HJC64690.1"/>
    <property type="molecule type" value="Genomic_DNA"/>
</dbReference>
<name>A0A9D2TBT1_9FIRM</name>